<keyword evidence="3" id="KW-1003">Cell membrane</keyword>
<evidence type="ECO:0000256" key="1">
    <source>
        <dbReference type="ARBA" id="ARBA00004651"/>
    </source>
</evidence>
<feature type="transmembrane region" description="Helical" evidence="7">
    <location>
        <begin position="338"/>
        <end position="357"/>
    </location>
</feature>
<dbReference type="PANTHER" id="PTHR23517:SF2">
    <property type="entry name" value="MULTIDRUG RESISTANCE PROTEIN MDTH"/>
    <property type="match status" value="1"/>
</dbReference>
<keyword evidence="4 7" id="KW-0812">Transmembrane</keyword>
<evidence type="ECO:0000256" key="2">
    <source>
        <dbReference type="ARBA" id="ARBA00022448"/>
    </source>
</evidence>
<dbReference type="InterPro" id="IPR005829">
    <property type="entry name" value="Sugar_transporter_CS"/>
</dbReference>
<feature type="domain" description="Major facilitator superfamily (MFS) profile" evidence="8">
    <location>
        <begin position="1"/>
        <end position="385"/>
    </location>
</feature>
<comment type="subcellular location">
    <subcellularLocation>
        <location evidence="1">Cell membrane</location>
        <topology evidence="1">Multi-pass membrane protein</topology>
    </subcellularLocation>
</comment>
<keyword evidence="5 7" id="KW-1133">Transmembrane helix</keyword>
<evidence type="ECO:0000256" key="3">
    <source>
        <dbReference type="ARBA" id="ARBA00022475"/>
    </source>
</evidence>
<dbReference type="PROSITE" id="PS00216">
    <property type="entry name" value="SUGAR_TRANSPORT_1"/>
    <property type="match status" value="1"/>
</dbReference>
<gene>
    <name evidence="9" type="ORF">GCM10010170_111390</name>
</gene>
<dbReference type="PROSITE" id="PS50850">
    <property type="entry name" value="MFS"/>
    <property type="match status" value="1"/>
</dbReference>
<accession>A0ABP5V800</accession>
<name>A0ABP5V800_9ACTN</name>
<sequence length="398" mass="40201">MFSTFGGLPRAAWIVFAGTVVNRLGYVITPFFVFYLGARGVPTAQVPIVLGALGAGNLVGAALGGLLADRFGRRPTMLAGLLGTAAAQGLLFVSPNVPALALSAVLLSAAGSMVGPAASALVTDVVPAVRRRVAFSLVHWAVNIGTAVAGMLGGFLAERGYWLLFALDAATSLAYAAIVALLLPAGRTPRVSTPAAGAGYGVVLRDPLMRALLPLFAVAVMIYSLTEVGLPLAIRDDGLSATTYGLMATLNAVLVVVLQPVATHVFAGVRQVPLYVGASLLVAAGVALTGVANTPWAFAGTVVLWSVGEALIGGLPGAIVASLAPAEARGRYQGGYQWTWGVARFVALSAGTAVYAAAPSALWWLALALGIGAAVGVATLAPAITRRTAAPAKALVAV</sequence>
<feature type="transmembrane region" description="Helical" evidence="7">
    <location>
        <begin position="302"/>
        <end position="326"/>
    </location>
</feature>
<organism evidence="9 10">
    <name type="scientific">Dactylosporangium salmoneum</name>
    <dbReference type="NCBI Taxonomy" id="53361"/>
    <lineage>
        <taxon>Bacteria</taxon>
        <taxon>Bacillati</taxon>
        <taxon>Actinomycetota</taxon>
        <taxon>Actinomycetes</taxon>
        <taxon>Micromonosporales</taxon>
        <taxon>Micromonosporaceae</taxon>
        <taxon>Dactylosporangium</taxon>
    </lineage>
</organism>
<feature type="transmembrane region" description="Helical" evidence="7">
    <location>
        <begin position="75"/>
        <end position="93"/>
    </location>
</feature>
<feature type="transmembrane region" description="Helical" evidence="7">
    <location>
        <begin position="363"/>
        <end position="384"/>
    </location>
</feature>
<evidence type="ECO:0000256" key="4">
    <source>
        <dbReference type="ARBA" id="ARBA00022692"/>
    </source>
</evidence>
<feature type="transmembrane region" description="Helical" evidence="7">
    <location>
        <begin position="12"/>
        <end position="36"/>
    </location>
</feature>
<dbReference type="RefSeq" id="WP_344620930.1">
    <property type="nucleotide sequence ID" value="NZ_BAAARV010000144.1"/>
</dbReference>
<dbReference type="Proteomes" id="UP001501444">
    <property type="component" value="Unassembled WGS sequence"/>
</dbReference>
<evidence type="ECO:0000256" key="5">
    <source>
        <dbReference type="ARBA" id="ARBA00022989"/>
    </source>
</evidence>
<dbReference type="Gene3D" id="1.20.1250.20">
    <property type="entry name" value="MFS general substrate transporter like domains"/>
    <property type="match status" value="1"/>
</dbReference>
<feature type="transmembrane region" description="Helical" evidence="7">
    <location>
        <begin position="48"/>
        <end position="68"/>
    </location>
</feature>
<feature type="transmembrane region" description="Helical" evidence="7">
    <location>
        <begin position="161"/>
        <end position="183"/>
    </location>
</feature>
<evidence type="ECO:0000313" key="10">
    <source>
        <dbReference type="Proteomes" id="UP001501444"/>
    </source>
</evidence>
<keyword evidence="6 7" id="KW-0472">Membrane</keyword>
<dbReference type="Pfam" id="PF07690">
    <property type="entry name" value="MFS_1"/>
    <property type="match status" value="1"/>
</dbReference>
<feature type="transmembrane region" description="Helical" evidence="7">
    <location>
        <begin position="134"/>
        <end position="155"/>
    </location>
</feature>
<dbReference type="SUPFAM" id="SSF103473">
    <property type="entry name" value="MFS general substrate transporter"/>
    <property type="match status" value="1"/>
</dbReference>
<protein>
    <submittedName>
        <fullName evidence="9">MFS transporter</fullName>
    </submittedName>
</protein>
<proteinExistence type="predicted"/>
<dbReference type="EMBL" id="BAAARV010000144">
    <property type="protein sequence ID" value="GAA2395982.1"/>
    <property type="molecule type" value="Genomic_DNA"/>
</dbReference>
<dbReference type="InterPro" id="IPR020846">
    <property type="entry name" value="MFS_dom"/>
</dbReference>
<keyword evidence="10" id="KW-1185">Reference proteome</keyword>
<evidence type="ECO:0000259" key="8">
    <source>
        <dbReference type="PROSITE" id="PS50850"/>
    </source>
</evidence>
<dbReference type="InterPro" id="IPR011701">
    <property type="entry name" value="MFS"/>
</dbReference>
<dbReference type="InterPro" id="IPR050171">
    <property type="entry name" value="MFS_Transporters"/>
</dbReference>
<comment type="caution">
    <text evidence="9">The sequence shown here is derived from an EMBL/GenBank/DDBJ whole genome shotgun (WGS) entry which is preliminary data.</text>
</comment>
<reference evidence="10" key="1">
    <citation type="journal article" date="2019" name="Int. J. Syst. Evol. Microbiol.">
        <title>The Global Catalogue of Microorganisms (GCM) 10K type strain sequencing project: providing services to taxonomists for standard genome sequencing and annotation.</title>
        <authorList>
            <consortium name="The Broad Institute Genomics Platform"/>
            <consortium name="The Broad Institute Genome Sequencing Center for Infectious Disease"/>
            <person name="Wu L."/>
            <person name="Ma J."/>
        </authorList>
    </citation>
    <scope>NUCLEOTIDE SEQUENCE [LARGE SCALE GENOMIC DNA]</scope>
    <source>
        <strain evidence="10">JCM 3272</strain>
    </source>
</reference>
<dbReference type="InterPro" id="IPR036259">
    <property type="entry name" value="MFS_trans_sf"/>
</dbReference>
<evidence type="ECO:0000313" key="9">
    <source>
        <dbReference type="EMBL" id="GAA2395982.1"/>
    </source>
</evidence>
<feature type="transmembrane region" description="Helical" evidence="7">
    <location>
        <begin position="246"/>
        <end position="267"/>
    </location>
</feature>
<feature type="transmembrane region" description="Helical" evidence="7">
    <location>
        <begin position="99"/>
        <end position="122"/>
    </location>
</feature>
<keyword evidence="2" id="KW-0813">Transport</keyword>
<feature type="transmembrane region" description="Helical" evidence="7">
    <location>
        <begin position="212"/>
        <end position="234"/>
    </location>
</feature>
<dbReference type="PANTHER" id="PTHR23517">
    <property type="entry name" value="RESISTANCE PROTEIN MDTM, PUTATIVE-RELATED-RELATED"/>
    <property type="match status" value="1"/>
</dbReference>
<evidence type="ECO:0000256" key="7">
    <source>
        <dbReference type="SAM" id="Phobius"/>
    </source>
</evidence>
<evidence type="ECO:0000256" key="6">
    <source>
        <dbReference type="ARBA" id="ARBA00023136"/>
    </source>
</evidence>
<feature type="transmembrane region" description="Helical" evidence="7">
    <location>
        <begin position="274"/>
        <end position="296"/>
    </location>
</feature>